<proteinExistence type="inferred from homology"/>
<reference evidence="6" key="1">
    <citation type="submission" date="2018-07" db="EMBL/GenBank/DDBJ databases">
        <authorList>
            <person name="Somerville V."/>
        </authorList>
    </citation>
    <scope>NUCLEOTIDE SEQUENCE</scope>
    <source>
        <strain evidence="6">NWC_2_2</strain>
    </source>
</reference>
<dbReference type="InterPro" id="IPR036388">
    <property type="entry name" value="WH-like_DNA-bd_sf"/>
</dbReference>
<dbReference type="SUPFAM" id="SSF46785">
    <property type="entry name" value="Winged helix' DNA-binding domain"/>
    <property type="match status" value="1"/>
</dbReference>
<dbReference type="CDD" id="cd05466">
    <property type="entry name" value="PBP2_LTTR_substrate"/>
    <property type="match status" value="1"/>
</dbReference>
<comment type="similarity">
    <text evidence="1">Belongs to the LysR transcriptional regulatory family.</text>
</comment>
<dbReference type="FunFam" id="1.10.10.10:FF:000001">
    <property type="entry name" value="LysR family transcriptional regulator"/>
    <property type="match status" value="1"/>
</dbReference>
<name>A0A3G6JEH3_LACDL</name>
<dbReference type="InterPro" id="IPR000847">
    <property type="entry name" value="LysR_HTH_N"/>
</dbReference>
<dbReference type="PANTHER" id="PTHR30126:SF40">
    <property type="entry name" value="HTH-TYPE TRANSCRIPTIONAL REGULATOR GLTR"/>
    <property type="match status" value="1"/>
</dbReference>
<evidence type="ECO:0000256" key="4">
    <source>
        <dbReference type="ARBA" id="ARBA00023163"/>
    </source>
</evidence>
<dbReference type="Pfam" id="PF03466">
    <property type="entry name" value="LysR_substrate"/>
    <property type="match status" value="1"/>
</dbReference>
<dbReference type="GO" id="GO:0003700">
    <property type="term" value="F:DNA-binding transcription factor activity"/>
    <property type="evidence" value="ECO:0007669"/>
    <property type="project" value="InterPro"/>
</dbReference>
<dbReference type="SUPFAM" id="SSF53850">
    <property type="entry name" value="Periplasmic binding protein-like II"/>
    <property type="match status" value="1"/>
</dbReference>
<keyword evidence="4" id="KW-0804">Transcription</keyword>
<dbReference type="EMBL" id="CP031023">
    <property type="protein sequence ID" value="AZA16271.1"/>
    <property type="molecule type" value="Genomic_DNA"/>
</dbReference>
<dbReference type="Pfam" id="PF00126">
    <property type="entry name" value="HTH_1"/>
    <property type="match status" value="1"/>
</dbReference>
<dbReference type="PANTHER" id="PTHR30126">
    <property type="entry name" value="HTH-TYPE TRANSCRIPTIONAL REGULATOR"/>
    <property type="match status" value="1"/>
</dbReference>
<dbReference type="PROSITE" id="PS50931">
    <property type="entry name" value="HTH_LYSR"/>
    <property type="match status" value="1"/>
</dbReference>
<protein>
    <submittedName>
        <fullName evidence="6">LysR family transcriptional regulator</fullName>
    </submittedName>
</protein>
<evidence type="ECO:0000256" key="2">
    <source>
        <dbReference type="ARBA" id="ARBA00023015"/>
    </source>
</evidence>
<organism evidence="6">
    <name type="scientific">Lactobacillus delbrueckii subsp. lactis</name>
    <dbReference type="NCBI Taxonomy" id="29397"/>
    <lineage>
        <taxon>Bacteria</taxon>
        <taxon>Bacillati</taxon>
        <taxon>Bacillota</taxon>
        <taxon>Bacilli</taxon>
        <taxon>Lactobacillales</taxon>
        <taxon>Lactobacillaceae</taxon>
        <taxon>Lactobacillus</taxon>
    </lineage>
</organism>
<sequence length="301" mass="33561">MNTEHLAIFINLAETLSFSGTAMNMGVSQSAVSQTISSIERYIGADLFYRTRKKVSLTPVGKAFYEDIRPVHHNYVDTLRQLEALNEQARDKITIGISNSPYEIFALSKSIKAYQAENPKVQFYIESHNNRDLVGLLNEGALDIVFLSQDSLSPSANVKFKPLLTGKYCAVFHQDYDFAIRGSVKHSDLDKQRVIFLSDNICTPGQYSLQKILWQKLPHLKVTSANSINAAMLSIKAGLGIGILPNFLLPDQLKDLTVVPLSGKNEVNYGTAIPERTMSTASQDFYDWLEEGKLPAMHELA</sequence>
<dbReference type="PRINTS" id="PR00039">
    <property type="entry name" value="HTHLYSR"/>
</dbReference>
<dbReference type="InterPro" id="IPR036390">
    <property type="entry name" value="WH_DNA-bd_sf"/>
</dbReference>
<evidence type="ECO:0000256" key="3">
    <source>
        <dbReference type="ARBA" id="ARBA00023125"/>
    </source>
</evidence>
<keyword evidence="3" id="KW-0238">DNA-binding</keyword>
<evidence type="ECO:0000313" key="6">
    <source>
        <dbReference type="EMBL" id="AZA16271.1"/>
    </source>
</evidence>
<dbReference type="Gene3D" id="3.40.190.10">
    <property type="entry name" value="Periplasmic binding protein-like II"/>
    <property type="match status" value="2"/>
</dbReference>
<gene>
    <name evidence="6" type="ORF">DQL93_07005</name>
</gene>
<dbReference type="RefSeq" id="WP_138491014.1">
    <property type="nucleotide sequence ID" value="NZ_CP046131.1"/>
</dbReference>
<evidence type="ECO:0000256" key="1">
    <source>
        <dbReference type="ARBA" id="ARBA00009437"/>
    </source>
</evidence>
<dbReference type="GO" id="GO:0000976">
    <property type="term" value="F:transcription cis-regulatory region binding"/>
    <property type="evidence" value="ECO:0007669"/>
    <property type="project" value="TreeGrafter"/>
</dbReference>
<feature type="domain" description="HTH lysR-type" evidence="5">
    <location>
        <begin position="1"/>
        <end position="58"/>
    </location>
</feature>
<evidence type="ECO:0000259" key="5">
    <source>
        <dbReference type="PROSITE" id="PS50931"/>
    </source>
</evidence>
<dbReference type="InterPro" id="IPR005119">
    <property type="entry name" value="LysR_subst-bd"/>
</dbReference>
<keyword evidence="2" id="KW-0805">Transcription regulation</keyword>
<dbReference type="AlphaFoldDB" id="A0A3G6JEH3"/>
<accession>A0A3G6JEH3</accession>
<dbReference type="Gene3D" id="1.10.10.10">
    <property type="entry name" value="Winged helix-like DNA-binding domain superfamily/Winged helix DNA-binding domain"/>
    <property type="match status" value="1"/>
</dbReference>